<dbReference type="AlphaFoldDB" id="A0A812KDJ5"/>
<sequence length="62" mass="6672">VLAGPELANLTYRPPSEEELGPDPLLVAEERGKGGPSSFMSSSEIEPPPKDEAVRAYEYRAA</sequence>
<organism evidence="2 3">
    <name type="scientific">Symbiodinium pilosum</name>
    <name type="common">Dinoflagellate</name>
    <dbReference type="NCBI Taxonomy" id="2952"/>
    <lineage>
        <taxon>Eukaryota</taxon>
        <taxon>Sar</taxon>
        <taxon>Alveolata</taxon>
        <taxon>Dinophyceae</taxon>
        <taxon>Suessiales</taxon>
        <taxon>Symbiodiniaceae</taxon>
        <taxon>Symbiodinium</taxon>
    </lineage>
</organism>
<accession>A0A812KDJ5</accession>
<feature type="region of interest" description="Disordered" evidence="1">
    <location>
        <begin position="1"/>
        <end position="62"/>
    </location>
</feature>
<feature type="non-terminal residue" evidence="2">
    <location>
        <position position="62"/>
    </location>
</feature>
<reference evidence="2" key="1">
    <citation type="submission" date="2021-02" db="EMBL/GenBank/DDBJ databases">
        <authorList>
            <person name="Dougan E. K."/>
            <person name="Rhodes N."/>
            <person name="Thang M."/>
            <person name="Chan C."/>
        </authorList>
    </citation>
    <scope>NUCLEOTIDE SEQUENCE</scope>
</reference>
<proteinExistence type="predicted"/>
<evidence type="ECO:0000256" key="1">
    <source>
        <dbReference type="SAM" id="MobiDB-lite"/>
    </source>
</evidence>
<feature type="non-terminal residue" evidence="2">
    <location>
        <position position="1"/>
    </location>
</feature>
<dbReference type="Proteomes" id="UP000649617">
    <property type="component" value="Unassembled WGS sequence"/>
</dbReference>
<evidence type="ECO:0000313" key="3">
    <source>
        <dbReference type="Proteomes" id="UP000649617"/>
    </source>
</evidence>
<keyword evidence="3" id="KW-1185">Reference proteome</keyword>
<protein>
    <submittedName>
        <fullName evidence="2">CPK2 protein</fullName>
    </submittedName>
</protein>
<dbReference type="EMBL" id="CAJNIZ010003775">
    <property type="protein sequence ID" value="CAE7225778.1"/>
    <property type="molecule type" value="Genomic_DNA"/>
</dbReference>
<comment type="caution">
    <text evidence="2">The sequence shown here is derived from an EMBL/GenBank/DDBJ whole genome shotgun (WGS) entry which is preliminary data.</text>
</comment>
<name>A0A812KDJ5_SYMPI</name>
<feature type="compositionally biased region" description="Basic and acidic residues" evidence="1">
    <location>
        <begin position="47"/>
        <end position="62"/>
    </location>
</feature>
<evidence type="ECO:0000313" key="2">
    <source>
        <dbReference type="EMBL" id="CAE7225778.1"/>
    </source>
</evidence>
<gene>
    <name evidence="2" type="primary">CPK2</name>
    <name evidence="2" type="ORF">SPIL2461_LOCUS3184</name>
</gene>